<organism evidence="1 2">
    <name type="scientific">Nitrosomonas mobilis</name>
    <dbReference type="NCBI Taxonomy" id="51642"/>
    <lineage>
        <taxon>Bacteria</taxon>
        <taxon>Pseudomonadati</taxon>
        <taxon>Pseudomonadota</taxon>
        <taxon>Betaproteobacteria</taxon>
        <taxon>Nitrosomonadales</taxon>
        <taxon>Nitrosomonadaceae</taxon>
        <taxon>Nitrosomonas</taxon>
    </lineage>
</organism>
<gene>
    <name evidence="1" type="ORF">NSMM_370153</name>
</gene>
<dbReference type="EMBL" id="FMWO01000044">
    <property type="protein sequence ID" value="SCZ85374.1"/>
    <property type="molecule type" value="Genomic_DNA"/>
</dbReference>
<sequence>MFGAIEQMGGKLLRAIGRAHHFAEGLTENLRLFEVPY</sequence>
<name>A0A1G5SDU8_9PROT</name>
<reference evidence="1 2" key="1">
    <citation type="submission" date="2016-10" db="EMBL/GenBank/DDBJ databases">
        <authorList>
            <person name="de Groot N.N."/>
        </authorList>
    </citation>
    <scope>NUCLEOTIDE SEQUENCE [LARGE SCALE GENOMIC DNA]</scope>
    <source>
        <strain evidence="1">1</strain>
    </source>
</reference>
<protein>
    <submittedName>
        <fullName evidence="1">Uncharacterized protein</fullName>
    </submittedName>
</protein>
<dbReference type="Proteomes" id="UP000198729">
    <property type="component" value="Unassembled WGS sequence"/>
</dbReference>
<keyword evidence="2" id="KW-1185">Reference proteome</keyword>
<dbReference type="AlphaFoldDB" id="A0A1G5SDU8"/>
<proteinExistence type="predicted"/>
<evidence type="ECO:0000313" key="1">
    <source>
        <dbReference type="EMBL" id="SCZ85374.1"/>
    </source>
</evidence>
<dbReference type="STRING" id="51642.NSMM_370153"/>
<accession>A0A1G5SDU8</accession>
<evidence type="ECO:0000313" key="2">
    <source>
        <dbReference type="Proteomes" id="UP000198729"/>
    </source>
</evidence>